<evidence type="ECO:0000313" key="3">
    <source>
        <dbReference type="Proteomes" id="UP000190023"/>
    </source>
</evidence>
<evidence type="ECO:0000313" key="2">
    <source>
        <dbReference type="EMBL" id="OOS04294.1"/>
    </source>
</evidence>
<dbReference type="AlphaFoldDB" id="A0A1T0B2H8"/>
<feature type="domain" description="Surface-adhesin protein E-like" evidence="1">
    <location>
        <begin position="48"/>
        <end position="151"/>
    </location>
</feature>
<keyword evidence="3" id="KW-1185">Reference proteome</keyword>
<dbReference type="Proteomes" id="UP000190023">
    <property type="component" value="Unassembled WGS sequence"/>
</dbReference>
<dbReference type="OrthoDB" id="5690556at2"/>
<name>A0A1T0B2H8_9PAST</name>
<evidence type="ECO:0000259" key="1">
    <source>
        <dbReference type="Pfam" id="PF16747"/>
    </source>
</evidence>
<sequence length="159" mass="18053">MKKYPILITSLLVLSACAQKPPKAEKAIIDLPYQSLVPTGFLIIEPESQRFVDLNLVQKQKDSPHLVHFDVVTNLTQGIYAYPEAENDHAKSSRKKHSLNCQSQEVVQLNEVYYSDFWGKGKASPTNTMYKKVVKSYPETPLHLLGKLMCAELYVDKNQ</sequence>
<protein>
    <recommendedName>
        <fullName evidence="1">Surface-adhesin protein E-like domain-containing protein</fullName>
    </recommendedName>
</protein>
<accession>A0A1T0B2H8</accession>
<dbReference type="InterPro" id="IPR031939">
    <property type="entry name" value="Adhesin_E-like"/>
</dbReference>
<organism evidence="2 3">
    <name type="scientific">[Haemophilus] felis</name>
    <dbReference type="NCBI Taxonomy" id="123822"/>
    <lineage>
        <taxon>Bacteria</taxon>
        <taxon>Pseudomonadati</taxon>
        <taxon>Pseudomonadota</taxon>
        <taxon>Gammaproteobacteria</taxon>
        <taxon>Pasteurellales</taxon>
        <taxon>Pasteurellaceae</taxon>
    </lineage>
</organism>
<dbReference type="Gene3D" id="2.40.128.710">
    <property type="entry name" value="Surface-adhesin protein E"/>
    <property type="match status" value="1"/>
</dbReference>
<reference evidence="2 3" key="1">
    <citation type="submission" date="2017-02" db="EMBL/GenBank/DDBJ databases">
        <title>Draft genome sequence of Haemophilus felis CCUG 31170 type strain.</title>
        <authorList>
            <person name="Engstrom-Jakobsson H."/>
            <person name="Salva-Serra F."/>
            <person name="Thorell K."/>
            <person name="Gonzales-Siles L."/>
            <person name="Karlsson R."/>
            <person name="Boulund F."/>
            <person name="Engstrand L."/>
            <person name="Kristiansson E."/>
            <person name="Moore E."/>
        </authorList>
    </citation>
    <scope>NUCLEOTIDE SEQUENCE [LARGE SCALE GENOMIC DNA]</scope>
    <source>
        <strain evidence="2 3">CCUG 31170</strain>
    </source>
</reference>
<comment type="caution">
    <text evidence="2">The sequence shown here is derived from an EMBL/GenBank/DDBJ whole genome shotgun (WGS) entry which is preliminary data.</text>
</comment>
<dbReference type="InterPro" id="IPR043088">
    <property type="entry name" value="Adhesin_E"/>
</dbReference>
<dbReference type="Pfam" id="PF16747">
    <property type="entry name" value="Adhesin_E"/>
    <property type="match status" value="1"/>
</dbReference>
<dbReference type="EMBL" id="MUYB01000020">
    <property type="protein sequence ID" value="OOS04294.1"/>
    <property type="molecule type" value="Genomic_DNA"/>
</dbReference>
<gene>
    <name evidence="2" type="ORF">B0188_05025</name>
</gene>
<proteinExistence type="predicted"/>
<dbReference type="STRING" id="123822.B0188_05025"/>
<dbReference type="PROSITE" id="PS51257">
    <property type="entry name" value="PROKAR_LIPOPROTEIN"/>
    <property type="match status" value="1"/>
</dbReference>